<keyword evidence="5" id="KW-0969">Cilium</keyword>
<evidence type="ECO:0000313" key="5">
    <source>
        <dbReference type="EMBL" id="NYD87254.1"/>
    </source>
</evidence>
<keyword evidence="5" id="KW-0966">Cell projection</keyword>
<dbReference type="Proteomes" id="UP000618382">
    <property type="component" value="Unassembled WGS sequence"/>
</dbReference>
<gene>
    <name evidence="5" type="ORF">BKA21_002803</name>
    <name evidence="4" type="ORF">Col01nite_31950</name>
</gene>
<keyword evidence="5" id="KW-0282">Flagellum</keyword>
<keyword evidence="7" id="KW-1185">Reference proteome</keyword>
<reference evidence="5 6" key="1">
    <citation type="submission" date="2020-07" db="EMBL/GenBank/DDBJ databases">
        <title>Sequencing the genomes of 1000 actinobacteria strains.</title>
        <authorList>
            <person name="Klenk H.-P."/>
        </authorList>
    </citation>
    <scope>NUCLEOTIDE SEQUENCE [LARGE SCALE GENOMIC DNA]</scope>
    <source>
        <strain evidence="5 6">DSM 24482</strain>
    </source>
</reference>
<feature type="region of interest" description="Disordered" evidence="3">
    <location>
        <begin position="1"/>
        <end position="25"/>
    </location>
</feature>
<feature type="region of interest" description="Disordered" evidence="3">
    <location>
        <begin position="132"/>
        <end position="161"/>
    </location>
</feature>
<evidence type="ECO:0000256" key="3">
    <source>
        <dbReference type="SAM" id="MobiDB-lite"/>
    </source>
</evidence>
<dbReference type="Proteomes" id="UP000577956">
    <property type="component" value="Unassembled WGS sequence"/>
</dbReference>
<keyword evidence="2" id="KW-1005">Bacterial flagellum biogenesis</keyword>
<dbReference type="InterPro" id="IPR005648">
    <property type="entry name" value="FlgD"/>
</dbReference>
<evidence type="ECO:0000313" key="4">
    <source>
        <dbReference type="EMBL" id="GIG34036.1"/>
    </source>
</evidence>
<comment type="similarity">
    <text evidence="1">Belongs to the FlgD family.</text>
</comment>
<dbReference type="GO" id="GO:0044781">
    <property type="term" value="P:bacterial-type flagellum organization"/>
    <property type="evidence" value="ECO:0007669"/>
    <property type="project" value="UniProtKB-KW"/>
</dbReference>
<dbReference type="EMBL" id="JACCBK010000001">
    <property type="protein sequence ID" value="NYD87254.1"/>
    <property type="molecule type" value="Genomic_DNA"/>
</dbReference>
<evidence type="ECO:0000256" key="2">
    <source>
        <dbReference type="ARBA" id="ARBA00022795"/>
    </source>
</evidence>
<feature type="compositionally biased region" description="Low complexity" evidence="3">
    <location>
        <begin position="133"/>
        <end position="161"/>
    </location>
</feature>
<dbReference type="RefSeq" id="WP_140460685.1">
    <property type="nucleotide sequence ID" value="NZ_BAABFI010000020.1"/>
</dbReference>
<proteinExistence type="inferred from homology"/>
<protein>
    <submittedName>
        <fullName evidence="5">Flagellar basal-body rod modification protein FlgD</fullName>
    </submittedName>
</protein>
<evidence type="ECO:0000313" key="7">
    <source>
        <dbReference type="Proteomes" id="UP000618382"/>
    </source>
</evidence>
<name>A0A7Y9FHC6_9CELL</name>
<organism evidence="5 6">
    <name type="scientific">Cellulomonas oligotrophica</name>
    <dbReference type="NCBI Taxonomy" id="931536"/>
    <lineage>
        <taxon>Bacteria</taxon>
        <taxon>Bacillati</taxon>
        <taxon>Actinomycetota</taxon>
        <taxon>Actinomycetes</taxon>
        <taxon>Micrococcales</taxon>
        <taxon>Cellulomonadaceae</taxon>
        <taxon>Cellulomonas</taxon>
    </lineage>
</organism>
<dbReference type="Pfam" id="PF03963">
    <property type="entry name" value="FlgD"/>
    <property type="match status" value="1"/>
</dbReference>
<sequence length="161" mass="16808">MSIDVSYLTTDRTAATSTTASTTASNGELDKQAFLELLVTQLRNQDPSAPMDSSQLMTQTSQMSMMEALVELADTQREAFALQMRSNAAQLVGQKVTWVDGDGVTQSGLVDSVSYSGAVPVVRIGETELPLDSVSSVTRTSSTTTPDADASAGTGSSTTTA</sequence>
<reference evidence="4 7" key="2">
    <citation type="submission" date="2021-01" db="EMBL/GenBank/DDBJ databases">
        <title>Whole genome shotgun sequence of Cellulomonas oligotrophica NBRC 109435.</title>
        <authorList>
            <person name="Komaki H."/>
            <person name="Tamura T."/>
        </authorList>
    </citation>
    <scope>NUCLEOTIDE SEQUENCE [LARGE SCALE GENOMIC DNA]</scope>
    <source>
        <strain evidence="4 7">NBRC 109435</strain>
    </source>
</reference>
<evidence type="ECO:0000313" key="6">
    <source>
        <dbReference type="Proteomes" id="UP000577956"/>
    </source>
</evidence>
<accession>A0A7Y9FHC6</accession>
<evidence type="ECO:0000256" key="1">
    <source>
        <dbReference type="ARBA" id="ARBA00010577"/>
    </source>
</evidence>
<dbReference type="EMBL" id="BONN01000011">
    <property type="protein sequence ID" value="GIG34036.1"/>
    <property type="molecule type" value="Genomic_DNA"/>
</dbReference>
<dbReference type="AlphaFoldDB" id="A0A7Y9FHC6"/>
<comment type="caution">
    <text evidence="5">The sequence shown here is derived from an EMBL/GenBank/DDBJ whole genome shotgun (WGS) entry which is preliminary data.</text>
</comment>
<feature type="compositionally biased region" description="Low complexity" evidence="3">
    <location>
        <begin position="9"/>
        <end position="25"/>
    </location>
</feature>